<evidence type="ECO:0000313" key="1">
    <source>
        <dbReference type="EnsemblMetazoa" id="Aqu2.1.40454_001"/>
    </source>
</evidence>
<dbReference type="EnsemblMetazoa" id="Aqu2.1.40454_001">
    <property type="protein sequence ID" value="Aqu2.1.40454_001"/>
    <property type="gene ID" value="Aqu2.1.40454"/>
</dbReference>
<dbReference type="InParanoid" id="A0A1X7VKL0"/>
<accession>A0A1X7VKL0</accession>
<protein>
    <submittedName>
        <fullName evidence="1">Uncharacterized protein</fullName>
    </submittedName>
</protein>
<organism evidence="1">
    <name type="scientific">Amphimedon queenslandica</name>
    <name type="common">Sponge</name>
    <dbReference type="NCBI Taxonomy" id="400682"/>
    <lineage>
        <taxon>Eukaryota</taxon>
        <taxon>Metazoa</taxon>
        <taxon>Porifera</taxon>
        <taxon>Demospongiae</taxon>
        <taxon>Heteroscleromorpha</taxon>
        <taxon>Haplosclerida</taxon>
        <taxon>Niphatidae</taxon>
        <taxon>Amphimedon</taxon>
    </lineage>
</organism>
<dbReference type="AlphaFoldDB" id="A0A1X7VKL0"/>
<name>A0A1X7VKL0_AMPQE</name>
<sequence>MKCLIVTSSNGLKMLLLSVSFVQKSVLSYEIELPVTHKIYEIVFASMILKIA</sequence>
<reference evidence="1" key="1">
    <citation type="submission" date="2017-05" db="UniProtKB">
        <authorList>
            <consortium name="EnsemblMetazoa"/>
        </authorList>
    </citation>
    <scope>IDENTIFICATION</scope>
</reference>
<proteinExistence type="predicted"/>